<organism evidence="6 7">
    <name type="scientific">Natronomicrosphaera hydrolytica</name>
    <dbReference type="NCBI Taxonomy" id="3242702"/>
    <lineage>
        <taxon>Bacteria</taxon>
        <taxon>Pseudomonadati</taxon>
        <taxon>Planctomycetota</taxon>
        <taxon>Phycisphaerae</taxon>
        <taxon>Phycisphaerales</taxon>
        <taxon>Phycisphaeraceae</taxon>
        <taxon>Natronomicrosphaera</taxon>
    </lineage>
</organism>
<comment type="similarity">
    <text evidence="1">Belongs to the 'phage' integrase family.</text>
</comment>
<reference evidence="6 7" key="1">
    <citation type="submission" date="2024-08" db="EMBL/GenBank/DDBJ databases">
        <title>Whole-genome sequencing of halo(alkali)philic microorganisms from hypersaline lakes.</title>
        <authorList>
            <person name="Sorokin D.Y."/>
            <person name="Merkel A.Y."/>
            <person name="Messina E."/>
            <person name="Yakimov M."/>
        </authorList>
    </citation>
    <scope>NUCLEOTIDE SEQUENCE [LARGE SCALE GENOMIC DNA]</scope>
    <source>
        <strain evidence="6 7">AB-hyl4</strain>
    </source>
</reference>
<comment type="caution">
    <text evidence="6">The sequence shown here is derived from an EMBL/GenBank/DDBJ whole genome shotgun (WGS) entry which is preliminary data.</text>
</comment>
<gene>
    <name evidence="6" type="ORF">ACERK3_05475</name>
</gene>
<dbReference type="Gene3D" id="1.10.443.10">
    <property type="entry name" value="Intergrase catalytic core"/>
    <property type="match status" value="1"/>
</dbReference>
<dbReference type="Proteomes" id="UP001575105">
    <property type="component" value="Unassembled WGS sequence"/>
</dbReference>
<evidence type="ECO:0000313" key="6">
    <source>
        <dbReference type="EMBL" id="MFA9477742.1"/>
    </source>
</evidence>
<keyword evidence="3" id="KW-0233">DNA recombination</keyword>
<dbReference type="RefSeq" id="WP_425344668.1">
    <property type="nucleotide sequence ID" value="NZ_JBGUBD010000003.1"/>
</dbReference>
<evidence type="ECO:0000256" key="3">
    <source>
        <dbReference type="ARBA" id="ARBA00023172"/>
    </source>
</evidence>
<dbReference type="SUPFAM" id="SSF56349">
    <property type="entry name" value="DNA breaking-rejoining enzymes"/>
    <property type="match status" value="1"/>
</dbReference>
<dbReference type="PANTHER" id="PTHR30349:SF64">
    <property type="entry name" value="PROPHAGE INTEGRASE INTD-RELATED"/>
    <property type="match status" value="1"/>
</dbReference>
<dbReference type="InterPro" id="IPR002104">
    <property type="entry name" value="Integrase_catalytic"/>
</dbReference>
<evidence type="ECO:0000256" key="1">
    <source>
        <dbReference type="ARBA" id="ARBA00008857"/>
    </source>
</evidence>
<evidence type="ECO:0000259" key="5">
    <source>
        <dbReference type="PROSITE" id="PS51898"/>
    </source>
</evidence>
<keyword evidence="7" id="KW-1185">Reference proteome</keyword>
<protein>
    <submittedName>
        <fullName evidence="6">Tyrosine-type recombinase/integrase</fullName>
    </submittedName>
</protein>
<dbReference type="EMBL" id="JBGUBD010000003">
    <property type="protein sequence ID" value="MFA9477742.1"/>
    <property type="molecule type" value="Genomic_DNA"/>
</dbReference>
<feature type="region of interest" description="Disordered" evidence="4">
    <location>
        <begin position="101"/>
        <end position="121"/>
    </location>
</feature>
<dbReference type="InterPro" id="IPR010998">
    <property type="entry name" value="Integrase_recombinase_N"/>
</dbReference>
<dbReference type="InterPro" id="IPR013762">
    <property type="entry name" value="Integrase-like_cat_sf"/>
</dbReference>
<dbReference type="PANTHER" id="PTHR30349">
    <property type="entry name" value="PHAGE INTEGRASE-RELATED"/>
    <property type="match status" value="1"/>
</dbReference>
<accession>A0ABV4U347</accession>
<evidence type="ECO:0000313" key="7">
    <source>
        <dbReference type="Proteomes" id="UP001575105"/>
    </source>
</evidence>
<dbReference type="Pfam" id="PF00589">
    <property type="entry name" value="Phage_integrase"/>
    <property type="match status" value="1"/>
</dbReference>
<dbReference type="InterPro" id="IPR011010">
    <property type="entry name" value="DNA_brk_join_enz"/>
</dbReference>
<name>A0ABV4U347_9BACT</name>
<proteinExistence type="inferred from homology"/>
<dbReference type="PROSITE" id="PS51898">
    <property type="entry name" value="TYR_RECOMBINASE"/>
    <property type="match status" value="1"/>
</dbReference>
<sequence>MACLKKRGTTYYAQYYVGKKQRRVSLKTDSYQVARAKLREIENRLAQGDDNPLPTKTPIADLLQAYAEHVRTHKTPKSAQADVYYLREMFGPVCDALKITSRTPSAKARKRKPKPGQDRRVRPPVVEAAFVEAITTADLSEFIDAKVRRTGIAPKTANRYREITCRMFNWATETGRIRLPQDKNPAAAVPRYKERAPEIRFLTLPQIDEQLHALRFKPQLQAMVATLIYAGLRREELLWLTMEDMDFRRGTSGGHGLIRIRAKTIGSRSWQPKTKRNRAVPISRALREHLDRYTPPASDHGWYFPSPYGTWWDPDNFSADLRDANKDAGLPWTCLDFRHTFGSQLAQNGVSLYKIATLLGNSPEICRRHYAALVPELISSEIDFGSPTACDQLLVI</sequence>
<dbReference type="InterPro" id="IPR050090">
    <property type="entry name" value="Tyrosine_recombinase_XerCD"/>
</dbReference>
<keyword evidence="2" id="KW-0238">DNA-binding</keyword>
<evidence type="ECO:0000256" key="2">
    <source>
        <dbReference type="ARBA" id="ARBA00023125"/>
    </source>
</evidence>
<dbReference type="Gene3D" id="1.10.150.130">
    <property type="match status" value="1"/>
</dbReference>
<feature type="domain" description="Tyr recombinase" evidence="5">
    <location>
        <begin position="197"/>
        <end position="383"/>
    </location>
</feature>
<evidence type="ECO:0000256" key="4">
    <source>
        <dbReference type="SAM" id="MobiDB-lite"/>
    </source>
</evidence>